<sequence>MEYPYVEVQARNTDGSRATVTFQFAGGDLPVSEADIVTAVSERLAAVPGVTGVTATRHHVEQTPL</sequence>
<organism evidence="1 2">
    <name type="scientific">Streptomyces stelliscabiei</name>
    <dbReference type="NCBI Taxonomy" id="146820"/>
    <lineage>
        <taxon>Bacteria</taxon>
        <taxon>Bacillati</taxon>
        <taxon>Actinomycetota</taxon>
        <taxon>Actinomycetes</taxon>
        <taxon>Kitasatosporales</taxon>
        <taxon>Streptomycetaceae</taxon>
        <taxon>Streptomyces</taxon>
    </lineage>
</organism>
<dbReference type="RefSeq" id="WP_046914931.1">
    <property type="nucleotide sequence ID" value="NZ_JADBGF010000001.1"/>
</dbReference>
<dbReference type="Proteomes" id="UP000629287">
    <property type="component" value="Unassembled WGS sequence"/>
</dbReference>
<comment type="caution">
    <text evidence="1">The sequence shown here is derived from an EMBL/GenBank/DDBJ whole genome shotgun (WGS) entry which is preliminary data.</text>
</comment>
<keyword evidence="2" id="KW-1185">Reference proteome</keyword>
<accession>A0A8I0P880</accession>
<dbReference type="GeneID" id="86829631"/>
<proteinExistence type="predicted"/>
<dbReference type="AlphaFoldDB" id="A0A8I0P880"/>
<gene>
    <name evidence="1" type="ORF">H4687_005073</name>
</gene>
<evidence type="ECO:0000313" key="2">
    <source>
        <dbReference type="Proteomes" id="UP000629287"/>
    </source>
</evidence>
<reference evidence="1 2" key="1">
    <citation type="submission" date="2020-10" db="EMBL/GenBank/DDBJ databases">
        <title>Sequencing the genomes of 1000 actinobacteria strains.</title>
        <authorList>
            <person name="Klenk H.-P."/>
        </authorList>
    </citation>
    <scope>NUCLEOTIDE SEQUENCE [LARGE SCALE GENOMIC DNA]</scope>
    <source>
        <strain evidence="1 2">DSM 41803</strain>
    </source>
</reference>
<protein>
    <submittedName>
        <fullName evidence="1">Uncharacterized protein</fullName>
    </submittedName>
</protein>
<name>A0A8I0P880_9ACTN</name>
<evidence type="ECO:0000313" key="1">
    <source>
        <dbReference type="EMBL" id="MBE1598944.1"/>
    </source>
</evidence>
<dbReference type="EMBL" id="JADBGF010000001">
    <property type="protein sequence ID" value="MBE1598944.1"/>
    <property type="molecule type" value="Genomic_DNA"/>
</dbReference>